<keyword evidence="2" id="KW-1185">Reference proteome</keyword>
<protein>
    <submittedName>
        <fullName evidence="1">Uncharacterized protein</fullName>
    </submittedName>
</protein>
<reference evidence="1 2" key="1">
    <citation type="submission" date="2024-09" db="EMBL/GenBank/DDBJ databases">
        <title>Rethinking Asexuality: The Enigmatic Case of Functional Sexual Genes in Lepraria (Stereocaulaceae).</title>
        <authorList>
            <person name="Doellman M."/>
            <person name="Sun Y."/>
            <person name="Barcenas-Pena A."/>
            <person name="Lumbsch H.T."/>
            <person name="Grewe F."/>
        </authorList>
    </citation>
    <scope>NUCLEOTIDE SEQUENCE [LARGE SCALE GENOMIC DNA]</scope>
    <source>
        <strain evidence="1 2">Mercado 3170</strain>
    </source>
</reference>
<sequence length="93" mass="10046">MRRRSCGKSNTAIGKVKTQTPLAAIAIGPGPNAIRFNLYAISDSGTLIAWFSINENFKSTNTTFTPGPFSDKGVVPGKFLNLAAVCDRICYQF</sequence>
<accession>A0ABR4ACT6</accession>
<proteinExistence type="predicted"/>
<comment type="caution">
    <text evidence="1">The sequence shown here is derived from an EMBL/GenBank/DDBJ whole genome shotgun (WGS) entry which is preliminary data.</text>
</comment>
<dbReference type="Gene3D" id="2.120.10.70">
    <property type="entry name" value="Fucose-specific lectin"/>
    <property type="match status" value="1"/>
</dbReference>
<dbReference type="EMBL" id="JBEFKJ010000014">
    <property type="protein sequence ID" value="KAL2042317.1"/>
    <property type="molecule type" value="Genomic_DNA"/>
</dbReference>
<gene>
    <name evidence="1" type="ORF">N7G274_004806</name>
</gene>
<evidence type="ECO:0000313" key="2">
    <source>
        <dbReference type="Proteomes" id="UP001590950"/>
    </source>
</evidence>
<dbReference type="Proteomes" id="UP001590950">
    <property type="component" value="Unassembled WGS sequence"/>
</dbReference>
<dbReference type="SUPFAM" id="SSF89372">
    <property type="entry name" value="Fucose-specific lectin"/>
    <property type="match status" value="1"/>
</dbReference>
<name>A0ABR4ACT6_9LECA</name>
<evidence type="ECO:0000313" key="1">
    <source>
        <dbReference type="EMBL" id="KAL2042317.1"/>
    </source>
</evidence>
<organism evidence="1 2">
    <name type="scientific">Stereocaulon virgatum</name>
    <dbReference type="NCBI Taxonomy" id="373712"/>
    <lineage>
        <taxon>Eukaryota</taxon>
        <taxon>Fungi</taxon>
        <taxon>Dikarya</taxon>
        <taxon>Ascomycota</taxon>
        <taxon>Pezizomycotina</taxon>
        <taxon>Lecanoromycetes</taxon>
        <taxon>OSLEUM clade</taxon>
        <taxon>Lecanoromycetidae</taxon>
        <taxon>Lecanorales</taxon>
        <taxon>Lecanorineae</taxon>
        <taxon>Stereocaulaceae</taxon>
        <taxon>Stereocaulon</taxon>
    </lineage>
</organism>